<comment type="subcellular location">
    <subcellularLocation>
        <location evidence="1">Cell projection</location>
        <location evidence="1">Cilium</location>
    </subcellularLocation>
    <subcellularLocation>
        <location evidence="2">Cytoplasm</location>
        <location evidence="2">Cytoskeleton</location>
    </subcellularLocation>
</comment>
<keyword evidence="8" id="KW-0255">Endonuclease</keyword>
<keyword evidence="21" id="KW-1185">Reference proteome</keyword>
<evidence type="ECO:0000256" key="7">
    <source>
        <dbReference type="ARBA" id="ARBA00022741"/>
    </source>
</evidence>
<evidence type="ECO:0000256" key="1">
    <source>
        <dbReference type="ARBA" id="ARBA00004138"/>
    </source>
</evidence>
<evidence type="ECO:0000256" key="11">
    <source>
        <dbReference type="ARBA" id="ARBA00023017"/>
    </source>
</evidence>
<evidence type="ECO:0000313" key="21">
    <source>
        <dbReference type="Proteomes" id="UP000887116"/>
    </source>
</evidence>
<dbReference type="GO" id="GO:0045505">
    <property type="term" value="F:dynein intermediate chain binding"/>
    <property type="evidence" value="ECO:0007669"/>
    <property type="project" value="InterPro"/>
</dbReference>
<keyword evidence="15" id="KW-0206">Cytoskeleton</keyword>
<evidence type="ECO:0000259" key="19">
    <source>
        <dbReference type="Pfam" id="PF17919"/>
    </source>
</evidence>
<dbReference type="InterPro" id="IPR043502">
    <property type="entry name" value="DNA/RNA_pol_sf"/>
</dbReference>
<evidence type="ECO:0000256" key="15">
    <source>
        <dbReference type="ARBA" id="ARBA00023212"/>
    </source>
</evidence>
<evidence type="ECO:0000256" key="4">
    <source>
        <dbReference type="ARBA" id="ARBA00022695"/>
    </source>
</evidence>
<dbReference type="FunFam" id="1.10.8.710:FF:000001">
    <property type="entry name" value="Dynein axonemal heavy chain 2"/>
    <property type="match status" value="1"/>
</dbReference>
<feature type="domain" description="Dynein heavy chain AAA 5 extension" evidence="18">
    <location>
        <begin position="437"/>
        <end position="486"/>
    </location>
</feature>
<dbReference type="GO" id="GO:0030286">
    <property type="term" value="C:dynein complex"/>
    <property type="evidence" value="ECO:0007669"/>
    <property type="project" value="UniProtKB-KW"/>
</dbReference>
<keyword evidence="13" id="KW-0969">Cilium</keyword>
<keyword evidence="3" id="KW-0963">Cytoplasm</keyword>
<dbReference type="PANTHER" id="PTHR45703">
    <property type="entry name" value="DYNEIN HEAVY CHAIN"/>
    <property type="match status" value="1"/>
</dbReference>
<dbReference type="Pfam" id="PF12774">
    <property type="entry name" value="AAA_6"/>
    <property type="match status" value="1"/>
</dbReference>
<dbReference type="OrthoDB" id="6418758at2759"/>
<evidence type="ECO:0000256" key="13">
    <source>
        <dbReference type="ARBA" id="ARBA00023069"/>
    </source>
</evidence>
<feature type="non-terminal residue" evidence="20">
    <location>
        <position position="505"/>
    </location>
</feature>
<keyword evidence="9" id="KW-0067">ATP-binding</keyword>
<evidence type="ECO:0000259" key="17">
    <source>
        <dbReference type="Pfam" id="PF12774"/>
    </source>
</evidence>
<dbReference type="AlphaFoldDB" id="A0A8X6F8S4"/>
<keyword evidence="10" id="KW-0808">Transferase</keyword>
<dbReference type="InterPro" id="IPR027417">
    <property type="entry name" value="P-loop_NTPase"/>
</dbReference>
<evidence type="ECO:0000256" key="16">
    <source>
        <dbReference type="ARBA" id="ARBA00023273"/>
    </source>
</evidence>
<dbReference type="GO" id="GO:0007018">
    <property type="term" value="P:microtubule-based movement"/>
    <property type="evidence" value="ECO:0007669"/>
    <property type="project" value="InterPro"/>
</dbReference>
<dbReference type="CDD" id="cd09274">
    <property type="entry name" value="RNase_HI_RT_Ty3"/>
    <property type="match status" value="1"/>
</dbReference>
<evidence type="ECO:0000256" key="8">
    <source>
        <dbReference type="ARBA" id="ARBA00022759"/>
    </source>
</evidence>
<evidence type="ECO:0000256" key="6">
    <source>
        <dbReference type="ARBA" id="ARBA00022722"/>
    </source>
</evidence>
<keyword evidence="5" id="KW-0493">Microtubule</keyword>
<dbReference type="GO" id="GO:0004519">
    <property type="term" value="F:endonuclease activity"/>
    <property type="evidence" value="ECO:0007669"/>
    <property type="project" value="UniProtKB-KW"/>
</dbReference>
<dbReference type="EMBL" id="BMAO01031305">
    <property type="protein sequence ID" value="GFQ74065.1"/>
    <property type="molecule type" value="Genomic_DNA"/>
</dbReference>
<dbReference type="PANTHER" id="PTHR45703:SF1">
    <property type="entry name" value="DYNEINS HEAVY CHAIN"/>
    <property type="match status" value="1"/>
</dbReference>
<dbReference type="GO" id="GO:0005524">
    <property type="term" value="F:ATP binding"/>
    <property type="evidence" value="ECO:0007669"/>
    <property type="project" value="UniProtKB-KW"/>
</dbReference>
<dbReference type="Gene3D" id="3.10.20.370">
    <property type="match status" value="1"/>
</dbReference>
<comment type="caution">
    <text evidence="20">The sequence shown here is derived from an EMBL/GenBank/DDBJ whole genome shotgun (WGS) entry which is preliminary data.</text>
</comment>
<accession>A0A8X6F8S4</accession>
<feature type="domain" description="Reverse transcriptase/retrotransposon-derived protein RNase H-like" evidence="19">
    <location>
        <begin position="1"/>
        <end position="97"/>
    </location>
</feature>
<evidence type="ECO:0000259" key="18">
    <source>
        <dbReference type="Pfam" id="PF17852"/>
    </source>
</evidence>
<dbReference type="GO" id="GO:0005874">
    <property type="term" value="C:microtubule"/>
    <property type="evidence" value="ECO:0007669"/>
    <property type="project" value="UniProtKB-KW"/>
</dbReference>
<dbReference type="InterPro" id="IPR043157">
    <property type="entry name" value="Dynein_AAA1S"/>
</dbReference>
<keyword evidence="14" id="KW-0505">Motor protein</keyword>
<dbReference type="GO" id="GO:0005929">
    <property type="term" value="C:cilium"/>
    <property type="evidence" value="ECO:0007669"/>
    <property type="project" value="UniProtKB-SubCell"/>
</dbReference>
<feature type="domain" description="Dynein heavy chain hydrolytic ATP-binding dynein motor region" evidence="17">
    <location>
        <begin position="119"/>
        <end position="267"/>
    </location>
</feature>
<dbReference type="Gene3D" id="3.40.50.300">
    <property type="entry name" value="P-loop containing nucleotide triphosphate hydrolases"/>
    <property type="match status" value="1"/>
</dbReference>
<dbReference type="Gene3D" id="1.10.8.710">
    <property type="match status" value="1"/>
</dbReference>
<dbReference type="Pfam" id="PF17919">
    <property type="entry name" value="RT_RNaseH_2"/>
    <property type="match status" value="1"/>
</dbReference>
<evidence type="ECO:0000256" key="9">
    <source>
        <dbReference type="ARBA" id="ARBA00022840"/>
    </source>
</evidence>
<keyword evidence="4" id="KW-0548">Nucleotidyltransferase</keyword>
<gene>
    <name evidence="20" type="primary">DNAH3</name>
    <name evidence="20" type="ORF">TNCT_680381</name>
</gene>
<dbReference type="FunFam" id="3.40.50.300:FF:001328">
    <property type="entry name" value="Dynein heavy chain 6, axonemal"/>
    <property type="match status" value="1"/>
</dbReference>
<evidence type="ECO:0000256" key="10">
    <source>
        <dbReference type="ARBA" id="ARBA00022918"/>
    </source>
</evidence>
<protein>
    <submittedName>
        <fullName evidence="20">Dynein heavy chain 3, axonemal</fullName>
    </submittedName>
</protein>
<keyword evidence="6" id="KW-0540">Nuclease</keyword>
<dbReference type="SUPFAM" id="SSF52540">
    <property type="entry name" value="P-loop containing nucleoside triphosphate hydrolases"/>
    <property type="match status" value="1"/>
</dbReference>
<proteinExistence type="predicted"/>
<evidence type="ECO:0000256" key="5">
    <source>
        <dbReference type="ARBA" id="ARBA00022701"/>
    </source>
</evidence>
<name>A0A8X6F8S4_TRICU</name>
<organism evidence="20 21">
    <name type="scientific">Trichonephila clavata</name>
    <name type="common">Joro spider</name>
    <name type="synonym">Nephila clavata</name>
    <dbReference type="NCBI Taxonomy" id="2740835"/>
    <lineage>
        <taxon>Eukaryota</taxon>
        <taxon>Metazoa</taxon>
        <taxon>Ecdysozoa</taxon>
        <taxon>Arthropoda</taxon>
        <taxon>Chelicerata</taxon>
        <taxon>Arachnida</taxon>
        <taxon>Araneae</taxon>
        <taxon>Araneomorphae</taxon>
        <taxon>Entelegynae</taxon>
        <taxon>Araneoidea</taxon>
        <taxon>Nephilidae</taxon>
        <taxon>Trichonephila</taxon>
    </lineage>
</organism>
<dbReference type="Pfam" id="PF17852">
    <property type="entry name" value="Dynein_AAA_lid"/>
    <property type="match status" value="1"/>
</dbReference>
<evidence type="ECO:0000313" key="20">
    <source>
        <dbReference type="EMBL" id="GFQ74065.1"/>
    </source>
</evidence>
<keyword evidence="7" id="KW-0547">Nucleotide-binding</keyword>
<dbReference type="InterPro" id="IPR041577">
    <property type="entry name" value="RT_RNaseH_2"/>
</dbReference>
<dbReference type="InterPro" id="IPR026983">
    <property type="entry name" value="DHC"/>
</dbReference>
<keyword evidence="10" id="KW-0695">RNA-directed DNA polymerase</keyword>
<reference evidence="20" key="1">
    <citation type="submission" date="2020-07" db="EMBL/GenBank/DDBJ databases">
        <title>Multicomponent nature underlies the extraordinary mechanical properties of spider dragline silk.</title>
        <authorList>
            <person name="Kono N."/>
            <person name="Nakamura H."/>
            <person name="Mori M."/>
            <person name="Yoshida Y."/>
            <person name="Ohtoshi R."/>
            <person name="Malay A.D."/>
            <person name="Moran D.A.P."/>
            <person name="Tomita M."/>
            <person name="Numata K."/>
            <person name="Arakawa K."/>
        </authorList>
    </citation>
    <scope>NUCLEOTIDE SEQUENCE</scope>
</reference>
<dbReference type="Proteomes" id="UP000887116">
    <property type="component" value="Unassembled WGS sequence"/>
</dbReference>
<dbReference type="InterPro" id="IPR035699">
    <property type="entry name" value="AAA_6"/>
</dbReference>
<evidence type="ECO:0000256" key="12">
    <source>
        <dbReference type="ARBA" id="ARBA00023054"/>
    </source>
</evidence>
<evidence type="ECO:0000256" key="3">
    <source>
        <dbReference type="ARBA" id="ARBA00022490"/>
    </source>
</evidence>
<keyword evidence="12" id="KW-0175">Coiled coil</keyword>
<keyword evidence="6" id="KW-0378">Hydrolase</keyword>
<dbReference type="FunFam" id="3.10.20.370:FF:000001">
    <property type="entry name" value="Retrovirus-related Pol polyprotein from transposon 17.6-like protein"/>
    <property type="match status" value="1"/>
</dbReference>
<keyword evidence="16" id="KW-0966">Cell projection</keyword>
<dbReference type="GO" id="GO:0051959">
    <property type="term" value="F:dynein light intermediate chain binding"/>
    <property type="evidence" value="ECO:0007669"/>
    <property type="project" value="InterPro"/>
</dbReference>
<evidence type="ECO:0000256" key="2">
    <source>
        <dbReference type="ARBA" id="ARBA00004245"/>
    </source>
</evidence>
<evidence type="ECO:0000256" key="14">
    <source>
        <dbReference type="ARBA" id="ARBA00023175"/>
    </source>
</evidence>
<dbReference type="SUPFAM" id="SSF56672">
    <property type="entry name" value="DNA/RNA polymerases"/>
    <property type="match status" value="1"/>
</dbReference>
<sequence length="505" mass="57141">TNECNNAFNKLKDSLTSAPILAYPETGKQFILDTDASCESIGAVLSQEIDGQERVIAYFSKCLSRPERNYCVTRKQLLAIVKAVEHFHPYLYGRRFLLRTDHASLTWLLNFKNPEGQIARGIQRLQDLAGKIVATYKLCSEQLSSQHHYDYGMRAVKSVLTAAGNLKLKYPSELEAILVLRAINDVNLAKFLAQDVSLFEGIISDLFPGVVLPKPDYTVLYKALCDNIEKRNLQPVPWFITKIIQIYEMILVRHGLMIVGDPMGGKTSAYQVLAAALTDIHKLGPECGITENKVHFRIINPKAITMGQLYGCFDQASHEWTDGVLANTFRDYASDPSEDRKWILFDGPVDAVWIENMNTVLDDNKKLCLMSGEIIQMSSAMNLIFEPADLEQASPATVSRCGMIYMEPHQLGWRPLKDSYIKSLSELELSEEYIELINDMFEWLVDPSLQFLKLMCVTFLKTSGIHLVHSLTRLFNCLMKDMLASQPSDLDEAVRSSDVRYPFKK</sequence>
<dbReference type="InterPro" id="IPR041466">
    <property type="entry name" value="Dynein_AAA5_ext"/>
</dbReference>
<keyword evidence="11" id="KW-0243">Dynein</keyword>
<dbReference type="GO" id="GO:0003964">
    <property type="term" value="F:RNA-directed DNA polymerase activity"/>
    <property type="evidence" value="ECO:0007669"/>
    <property type="project" value="UniProtKB-KW"/>
</dbReference>